<dbReference type="GO" id="GO:0005615">
    <property type="term" value="C:extracellular space"/>
    <property type="evidence" value="ECO:0007669"/>
    <property type="project" value="TreeGrafter"/>
</dbReference>
<dbReference type="SUPFAM" id="SSF57256">
    <property type="entry name" value="Elafin-like"/>
    <property type="match status" value="2"/>
</dbReference>
<dbReference type="InterPro" id="IPR008197">
    <property type="entry name" value="WAP_dom"/>
</dbReference>
<dbReference type="Gene3D" id="4.10.75.10">
    <property type="entry name" value="Elafin-like"/>
    <property type="match status" value="2"/>
</dbReference>
<keyword evidence="4" id="KW-0044">Antibiotic</keyword>
<feature type="region of interest" description="Disordered" evidence="6">
    <location>
        <begin position="159"/>
        <end position="178"/>
    </location>
</feature>
<protein>
    <submittedName>
        <fullName evidence="8">WAP four-disulfide core domain 18-like</fullName>
    </submittedName>
</protein>
<dbReference type="PANTHER" id="PTHR19441">
    <property type="entry name" value="WHEY ACDIC PROTEIN WAP"/>
    <property type="match status" value="1"/>
</dbReference>
<keyword evidence="9" id="KW-1185">Reference proteome</keyword>
<comment type="function">
    <text evidence="1">Damages membranes of susceptible bacteria. Has no hemolytic activity. Not toxic to mice. Does not inhibit the proteinases elastase and cathepsin G.</text>
</comment>
<feature type="domain" description="WAP" evidence="7">
    <location>
        <begin position="47"/>
        <end position="93"/>
    </location>
</feature>
<dbReference type="FunFam" id="4.10.75.10:FF:000001">
    <property type="entry name" value="Anosmin 1"/>
    <property type="match status" value="1"/>
</dbReference>
<gene>
    <name evidence="8" type="ORF">PODLI_1B002833</name>
</gene>
<keyword evidence="3" id="KW-0732">Signal</keyword>
<proteinExistence type="inferred from homology"/>
<organism evidence="8 9">
    <name type="scientific">Podarcis lilfordi</name>
    <name type="common">Lilford's wall lizard</name>
    <dbReference type="NCBI Taxonomy" id="74358"/>
    <lineage>
        <taxon>Eukaryota</taxon>
        <taxon>Metazoa</taxon>
        <taxon>Chordata</taxon>
        <taxon>Craniata</taxon>
        <taxon>Vertebrata</taxon>
        <taxon>Euteleostomi</taxon>
        <taxon>Lepidosauria</taxon>
        <taxon>Squamata</taxon>
        <taxon>Bifurcata</taxon>
        <taxon>Unidentata</taxon>
        <taxon>Episquamata</taxon>
        <taxon>Laterata</taxon>
        <taxon>Lacertibaenia</taxon>
        <taxon>Lacertidae</taxon>
        <taxon>Podarcis</taxon>
    </lineage>
</organism>
<reference evidence="8" key="1">
    <citation type="submission" date="2022-12" db="EMBL/GenBank/DDBJ databases">
        <authorList>
            <person name="Alioto T."/>
            <person name="Alioto T."/>
            <person name="Gomez Garrido J."/>
        </authorList>
    </citation>
    <scope>NUCLEOTIDE SEQUENCE</scope>
</reference>
<dbReference type="GO" id="GO:0004867">
    <property type="term" value="F:serine-type endopeptidase inhibitor activity"/>
    <property type="evidence" value="ECO:0007669"/>
    <property type="project" value="TreeGrafter"/>
</dbReference>
<dbReference type="PROSITE" id="PS51390">
    <property type="entry name" value="WAP"/>
    <property type="match status" value="2"/>
</dbReference>
<evidence type="ECO:0000313" key="9">
    <source>
        <dbReference type="Proteomes" id="UP001178461"/>
    </source>
</evidence>
<dbReference type="CDD" id="cd00199">
    <property type="entry name" value="WAP"/>
    <property type="match status" value="1"/>
</dbReference>
<evidence type="ECO:0000256" key="1">
    <source>
        <dbReference type="ARBA" id="ARBA00002473"/>
    </source>
</evidence>
<evidence type="ECO:0000256" key="4">
    <source>
        <dbReference type="ARBA" id="ARBA00023022"/>
    </source>
</evidence>
<dbReference type="PRINTS" id="PR00003">
    <property type="entry name" value="4DISULPHCORE"/>
</dbReference>
<dbReference type="GO" id="GO:0019731">
    <property type="term" value="P:antibacterial humoral response"/>
    <property type="evidence" value="ECO:0007669"/>
    <property type="project" value="TreeGrafter"/>
</dbReference>
<dbReference type="GO" id="GO:0045087">
    <property type="term" value="P:innate immune response"/>
    <property type="evidence" value="ECO:0007669"/>
    <property type="project" value="TreeGrafter"/>
</dbReference>
<dbReference type="SMART" id="SM00217">
    <property type="entry name" value="WAP"/>
    <property type="match status" value="2"/>
</dbReference>
<keyword evidence="2" id="KW-0929">Antimicrobial</keyword>
<evidence type="ECO:0000256" key="6">
    <source>
        <dbReference type="SAM" id="MobiDB-lite"/>
    </source>
</evidence>
<dbReference type="AlphaFoldDB" id="A0AA35KKM0"/>
<dbReference type="Proteomes" id="UP001178461">
    <property type="component" value="Chromosome 6"/>
</dbReference>
<dbReference type="InterPro" id="IPR050514">
    <property type="entry name" value="WAP_four-disulfide_core"/>
</dbReference>
<evidence type="ECO:0000259" key="7">
    <source>
        <dbReference type="PROSITE" id="PS51390"/>
    </source>
</evidence>
<sequence>MERKPGYCPPREGFGLCVEECSGDNSCPGDKKCCSNNCGHTCQTPLKERPGSCPFFPAVVKPPCRKECLKDYDCPFPKKCCSSMCSRVCINPEKPGQCPGEQPVAHELVLILSERSLDDAPGIQVWESALHGVEMTGPALVLRSAAVDAHEIAVILSKQSDDSDAQPEIPATSTVLEM</sequence>
<dbReference type="PANTHER" id="PTHR19441:SF95">
    <property type="entry name" value="PERLWAPIN ISOFORM X1"/>
    <property type="match status" value="1"/>
</dbReference>
<feature type="domain" description="WAP" evidence="7">
    <location>
        <begin position="1"/>
        <end position="46"/>
    </location>
</feature>
<dbReference type="EMBL" id="OX395131">
    <property type="protein sequence ID" value="CAI5778623.1"/>
    <property type="molecule type" value="Genomic_DNA"/>
</dbReference>
<name>A0AA35KKM0_9SAUR</name>
<dbReference type="Pfam" id="PF00095">
    <property type="entry name" value="WAP"/>
    <property type="match status" value="2"/>
</dbReference>
<evidence type="ECO:0000256" key="2">
    <source>
        <dbReference type="ARBA" id="ARBA00022529"/>
    </source>
</evidence>
<accession>A0AA35KKM0</accession>
<comment type="similarity">
    <text evidence="5">Belongs to the venom waprin family.</text>
</comment>
<evidence type="ECO:0000313" key="8">
    <source>
        <dbReference type="EMBL" id="CAI5778623.1"/>
    </source>
</evidence>
<evidence type="ECO:0000256" key="3">
    <source>
        <dbReference type="ARBA" id="ARBA00022729"/>
    </source>
</evidence>
<dbReference type="InterPro" id="IPR036645">
    <property type="entry name" value="Elafin-like_sf"/>
</dbReference>
<evidence type="ECO:0000256" key="5">
    <source>
        <dbReference type="ARBA" id="ARBA00035122"/>
    </source>
</evidence>